<protein>
    <submittedName>
        <fullName evidence="5">AraC family transcriptional regulator</fullName>
    </submittedName>
</protein>
<dbReference type="InterPro" id="IPR009057">
    <property type="entry name" value="Homeodomain-like_sf"/>
</dbReference>
<evidence type="ECO:0000256" key="3">
    <source>
        <dbReference type="ARBA" id="ARBA00023163"/>
    </source>
</evidence>
<evidence type="ECO:0000256" key="1">
    <source>
        <dbReference type="ARBA" id="ARBA00023015"/>
    </source>
</evidence>
<dbReference type="Gene3D" id="1.10.10.60">
    <property type="entry name" value="Homeodomain-like"/>
    <property type="match status" value="1"/>
</dbReference>
<dbReference type="PROSITE" id="PS01124">
    <property type="entry name" value="HTH_ARAC_FAMILY_2"/>
    <property type="match status" value="1"/>
</dbReference>
<dbReference type="InterPro" id="IPR018062">
    <property type="entry name" value="HTH_AraC-typ_CS"/>
</dbReference>
<gene>
    <name evidence="5" type="ORF">GV791_24015</name>
</gene>
<keyword evidence="2" id="KW-0238">DNA-binding</keyword>
<evidence type="ECO:0000313" key="6">
    <source>
        <dbReference type="Proteomes" id="UP000471166"/>
    </source>
</evidence>
<evidence type="ECO:0000259" key="4">
    <source>
        <dbReference type="PROSITE" id="PS01124"/>
    </source>
</evidence>
<dbReference type="Pfam" id="PF12833">
    <property type="entry name" value="HTH_18"/>
    <property type="match status" value="1"/>
</dbReference>
<proteinExistence type="predicted"/>
<keyword evidence="3" id="KW-0804">Transcription</keyword>
<dbReference type="SMART" id="SM00342">
    <property type="entry name" value="HTH_ARAC"/>
    <property type="match status" value="1"/>
</dbReference>
<dbReference type="SUPFAM" id="SSF46689">
    <property type="entry name" value="Homeodomain-like"/>
    <property type="match status" value="1"/>
</dbReference>
<dbReference type="GO" id="GO:0043565">
    <property type="term" value="F:sequence-specific DNA binding"/>
    <property type="evidence" value="ECO:0007669"/>
    <property type="project" value="InterPro"/>
</dbReference>
<dbReference type="AlphaFoldDB" id="A0A6P1CSQ8"/>
<dbReference type="InterPro" id="IPR018060">
    <property type="entry name" value="HTH_AraC"/>
</dbReference>
<dbReference type="Pfam" id="PF14525">
    <property type="entry name" value="AraC_binding_2"/>
    <property type="match status" value="1"/>
</dbReference>
<dbReference type="InterPro" id="IPR035418">
    <property type="entry name" value="AraC-bd_2"/>
</dbReference>
<sequence length="326" mass="34708">MDEVVVGGETISTAAVAPREAFDMWEAVISDGMTSCSMQPISAGPFHAALTPLVYSDPIALATARNAAELARRTARHIARSDRSSVVAVMPLVGGCEVEIDRQRLSAPAGSMYIIDDDHPQLLQTDGFTALMVRADRDLVLAASGLGADRFPTAVVLDPGGPGALVLDFFHRLAAGPIPEPAAPALLRAGIELLGAGMALGSGGRPSEPAALTVEHERVMAFVNHHLTDPELDVETIARGCGMSRRRVHRLLAEPWGGPMKLVRQLRIQRARTLLVDHPDQTVASIAHACGFGGDRNFFRVFRAETGMSPAEFRERALAAERSGTG</sequence>
<keyword evidence="1" id="KW-0805">Transcription regulation</keyword>
<comment type="caution">
    <text evidence="5">The sequence shown here is derived from an EMBL/GenBank/DDBJ whole genome shotgun (WGS) entry which is preliminary data.</text>
</comment>
<accession>A0A6P1CSQ8</accession>
<dbReference type="PANTHER" id="PTHR46796:SF6">
    <property type="entry name" value="ARAC SUBFAMILY"/>
    <property type="match status" value="1"/>
</dbReference>
<dbReference type="PROSITE" id="PS00041">
    <property type="entry name" value="HTH_ARAC_FAMILY_1"/>
    <property type="match status" value="1"/>
</dbReference>
<dbReference type="GO" id="GO:0003700">
    <property type="term" value="F:DNA-binding transcription factor activity"/>
    <property type="evidence" value="ECO:0007669"/>
    <property type="project" value="InterPro"/>
</dbReference>
<organism evidence="5 6">
    <name type="scientific">Nocardia cyriacigeorgica</name>
    <dbReference type="NCBI Taxonomy" id="135487"/>
    <lineage>
        <taxon>Bacteria</taxon>
        <taxon>Bacillati</taxon>
        <taxon>Actinomycetota</taxon>
        <taxon>Actinomycetes</taxon>
        <taxon>Mycobacteriales</taxon>
        <taxon>Nocardiaceae</taxon>
        <taxon>Nocardia</taxon>
    </lineage>
</organism>
<dbReference type="InterPro" id="IPR050204">
    <property type="entry name" value="AraC_XylS_family_regulators"/>
</dbReference>
<evidence type="ECO:0000256" key="2">
    <source>
        <dbReference type="ARBA" id="ARBA00023125"/>
    </source>
</evidence>
<name>A0A6P1CSQ8_9NOCA</name>
<dbReference type="RefSeq" id="WP_163846890.1">
    <property type="nucleotide sequence ID" value="NZ_JAAGVB010000048.1"/>
</dbReference>
<reference evidence="5 6" key="1">
    <citation type="submission" date="2020-01" db="EMBL/GenBank/DDBJ databases">
        <title>Genetics and antimicrobial susceptibilities of Nocardia species isolated from the soil; a comparison with species isolated from humans.</title>
        <authorList>
            <person name="Carrasco G."/>
            <person name="Monzon S."/>
            <person name="Sansegundo M."/>
            <person name="Garcia E."/>
            <person name="Garrido N."/>
            <person name="Medina M.J."/>
            <person name="Villalon P."/>
            <person name="Ramirez-Arocha A.C."/>
            <person name="Jimenez P."/>
            <person name="Cuesta I."/>
            <person name="Valdezate S."/>
        </authorList>
    </citation>
    <scope>NUCLEOTIDE SEQUENCE [LARGE SCALE GENOMIC DNA]</scope>
    <source>
        <strain evidence="5 6">CNM20110626</strain>
    </source>
</reference>
<dbReference type="Proteomes" id="UP000471166">
    <property type="component" value="Unassembled WGS sequence"/>
</dbReference>
<dbReference type="PANTHER" id="PTHR46796">
    <property type="entry name" value="HTH-TYPE TRANSCRIPTIONAL ACTIVATOR RHAS-RELATED"/>
    <property type="match status" value="1"/>
</dbReference>
<evidence type="ECO:0000313" key="5">
    <source>
        <dbReference type="EMBL" id="NEW35610.1"/>
    </source>
</evidence>
<dbReference type="EMBL" id="JAAGVB010000048">
    <property type="protein sequence ID" value="NEW35610.1"/>
    <property type="molecule type" value="Genomic_DNA"/>
</dbReference>
<feature type="domain" description="HTH araC/xylS-type" evidence="4">
    <location>
        <begin position="217"/>
        <end position="316"/>
    </location>
</feature>